<dbReference type="InterPro" id="IPR050277">
    <property type="entry name" value="Sodium:Solute_Symporter"/>
</dbReference>
<dbReference type="PANTHER" id="PTHR48086">
    <property type="entry name" value="SODIUM/PROLINE SYMPORTER-RELATED"/>
    <property type="match status" value="1"/>
</dbReference>
<dbReference type="NCBIfam" id="TIGR00813">
    <property type="entry name" value="sss"/>
    <property type="match status" value="1"/>
</dbReference>
<keyword evidence="11 14" id="KW-0739">Sodium transport</keyword>
<evidence type="ECO:0000256" key="12">
    <source>
        <dbReference type="ARBA" id="ARBA00033708"/>
    </source>
</evidence>
<feature type="transmembrane region" description="Helical" evidence="14">
    <location>
        <begin position="243"/>
        <end position="263"/>
    </location>
</feature>
<dbReference type="GO" id="GO:0005886">
    <property type="term" value="C:plasma membrane"/>
    <property type="evidence" value="ECO:0007669"/>
    <property type="project" value="UniProtKB-SubCell"/>
</dbReference>
<keyword evidence="3 14" id="KW-0813">Transport</keyword>
<sequence length="514" mass="55782">MNYKLVIQFAVLAVYLIIMLLIGLGFYKKNEDMADYFLGGRSLNKWVAAMSAQASDMSGWLLLGLPGTAYALFTGTTEAAWTAIGLLIGTYLNWLFVAKRLRKQTQVSNDSITLPVYFENRFKDKTKILRIASSVFIMVFFLVYTASQFAAGAKLFEAAFGVPYHIGLLIGGVIIIGYTFLGGFKAVAWTDLVQGIIMFCVIVVMPFLLIFKLGGWEQTAIQFKGMAAVTGEVFSWLPRDTGGTVNVLLLISSIGWGLGYFGQPHILTRFMAIRSSKEIQPARVIATVWVVLTLACAVIIGALGCLYVHAGMAGDLANLVAGDKEKIFMVLIQSIFGASNNVISIILCGVFLTAILAAIMSTADSQLLVTASSITEDFYCSVAKKEPSQKKMVWISRGAVIVVSLIAMLLAMKPESSVFELVSMAWGGFGAAFGPCILFSLYWRRMTVQGAIAGVLVGGISDLIWYFAQGGIFDVYELVPAFLLSCIAIVVFSLLTKLPDDVATQYDAAKTAEI</sequence>
<evidence type="ECO:0000256" key="6">
    <source>
        <dbReference type="ARBA" id="ARBA00022847"/>
    </source>
</evidence>
<reference evidence="15" key="1">
    <citation type="submission" date="2020-10" db="EMBL/GenBank/DDBJ databases">
        <title>ChiBAC.</title>
        <authorList>
            <person name="Zenner C."/>
            <person name="Hitch T.C.A."/>
            <person name="Clavel T."/>
        </authorList>
    </citation>
    <scope>NUCLEOTIDE SEQUENCE</scope>
    <source>
        <strain evidence="15">DSM 107454</strain>
    </source>
</reference>
<dbReference type="InterPro" id="IPR038377">
    <property type="entry name" value="Na/Glc_symporter_sf"/>
</dbReference>
<comment type="subcellular location">
    <subcellularLocation>
        <location evidence="1 14">Cell membrane</location>
        <topology evidence="1 14">Multi-pass membrane protein</topology>
    </subcellularLocation>
</comment>
<keyword evidence="5 14" id="KW-0812">Transmembrane</keyword>
<feature type="transmembrane region" description="Helical" evidence="14">
    <location>
        <begin position="450"/>
        <end position="469"/>
    </location>
</feature>
<dbReference type="InterPro" id="IPR001734">
    <property type="entry name" value="Na/solute_symporter"/>
</dbReference>
<feature type="transmembrane region" description="Helical" evidence="14">
    <location>
        <begin position="475"/>
        <end position="495"/>
    </location>
</feature>
<evidence type="ECO:0000256" key="3">
    <source>
        <dbReference type="ARBA" id="ARBA00022448"/>
    </source>
</evidence>
<feature type="transmembrane region" description="Helical" evidence="14">
    <location>
        <begin position="424"/>
        <end position="443"/>
    </location>
</feature>
<comment type="function">
    <text evidence="14">Catalyzes the sodium-dependent uptake of extracellular L-proline.</text>
</comment>
<keyword evidence="14" id="KW-0029">Amino-acid transport</keyword>
<keyword evidence="7 14" id="KW-1133">Transmembrane helix</keyword>
<feature type="transmembrane region" description="Helical" evidence="14">
    <location>
        <begin position="79"/>
        <end position="98"/>
    </location>
</feature>
<dbReference type="GO" id="GO:0031402">
    <property type="term" value="F:sodium ion binding"/>
    <property type="evidence" value="ECO:0007669"/>
    <property type="project" value="UniProtKB-UniRule"/>
</dbReference>
<feature type="transmembrane region" description="Helical" evidence="14">
    <location>
        <begin position="162"/>
        <end position="184"/>
    </location>
</feature>
<keyword evidence="4 14" id="KW-1003">Cell membrane</keyword>
<evidence type="ECO:0000256" key="4">
    <source>
        <dbReference type="ARBA" id="ARBA00022475"/>
    </source>
</evidence>
<dbReference type="PANTHER" id="PTHR48086:SF3">
    <property type="entry name" value="SODIUM_PROLINE SYMPORTER"/>
    <property type="match status" value="1"/>
</dbReference>
<dbReference type="RefSeq" id="WP_226393620.1">
    <property type="nucleotide sequence ID" value="NZ_JADCKB010000034.1"/>
</dbReference>
<evidence type="ECO:0000256" key="14">
    <source>
        <dbReference type="RuleBase" id="RU366012"/>
    </source>
</evidence>
<evidence type="ECO:0000256" key="1">
    <source>
        <dbReference type="ARBA" id="ARBA00004651"/>
    </source>
</evidence>
<comment type="caution">
    <text evidence="15">The sequence shown here is derived from an EMBL/GenBank/DDBJ whole genome shotgun (WGS) entry which is preliminary data.</text>
</comment>
<feature type="transmembrane region" description="Helical" evidence="14">
    <location>
        <begin position="6"/>
        <end position="27"/>
    </location>
</feature>
<accession>A0A9D5RCK6</accession>
<dbReference type="CDD" id="cd11475">
    <property type="entry name" value="SLC5sbd_PutP"/>
    <property type="match status" value="1"/>
</dbReference>
<feature type="transmembrane region" description="Helical" evidence="14">
    <location>
        <begin position="330"/>
        <end position="359"/>
    </location>
</feature>
<evidence type="ECO:0000256" key="8">
    <source>
        <dbReference type="ARBA" id="ARBA00023053"/>
    </source>
</evidence>
<dbReference type="GO" id="GO:0015824">
    <property type="term" value="P:proline transport"/>
    <property type="evidence" value="ECO:0007669"/>
    <property type="project" value="UniProtKB-UniRule"/>
</dbReference>
<evidence type="ECO:0000256" key="7">
    <source>
        <dbReference type="ARBA" id="ARBA00022989"/>
    </source>
</evidence>
<keyword evidence="10 14" id="KW-0472">Membrane</keyword>
<keyword evidence="16" id="KW-1185">Reference proteome</keyword>
<keyword evidence="8 14" id="KW-0915">Sodium</keyword>
<gene>
    <name evidence="15" type="primary">putP</name>
    <name evidence="15" type="ORF">INF28_11495</name>
</gene>
<dbReference type="NCBIfam" id="TIGR02121">
    <property type="entry name" value="Na_Pro_sym"/>
    <property type="match status" value="1"/>
</dbReference>
<dbReference type="InterPro" id="IPR018212">
    <property type="entry name" value="Na/solute_symporter_CS"/>
</dbReference>
<evidence type="ECO:0000313" key="15">
    <source>
        <dbReference type="EMBL" id="MBE5041083.1"/>
    </source>
</evidence>
<dbReference type="GO" id="GO:0005298">
    <property type="term" value="F:proline:sodium symporter activity"/>
    <property type="evidence" value="ECO:0007669"/>
    <property type="project" value="UniProtKB-UniRule"/>
</dbReference>
<dbReference type="Gene3D" id="1.20.1730.10">
    <property type="entry name" value="Sodium/glucose cotransporter"/>
    <property type="match status" value="1"/>
</dbReference>
<name>A0A9D5RCK6_9FIRM</name>
<evidence type="ECO:0000256" key="13">
    <source>
        <dbReference type="RuleBase" id="RU362091"/>
    </source>
</evidence>
<feature type="transmembrane region" description="Helical" evidence="14">
    <location>
        <begin position="284"/>
        <end position="310"/>
    </location>
</feature>
<evidence type="ECO:0000256" key="9">
    <source>
        <dbReference type="ARBA" id="ARBA00023065"/>
    </source>
</evidence>
<comment type="catalytic activity">
    <reaction evidence="12">
        <text>L-proline(in) + Na(+)(in) = L-proline(out) + Na(+)(out)</text>
        <dbReference type="Rhea" id="RHEA:28967"/>
        <dbReference type="ChEBI" id="CHEBI:29101"/>
        <dbReference type="ChEBI" id="CHEBI:60039"/>
    </reaction>
</comment>
<protein>
    <recommendedName>
        <fullName evidence="14">Sodium/proline symporter</fullName>
    </recommendedName>
    <alternativeName>
        <fullName evidence="14">Proline permease</fullName>
    </alternativeName>
</protein>
<dbReference type="Pfam" id="PF00474">
    <property type="entry name" value="SSF"/>
    <property type="match status" value="1"/>
</dbReference>
<keyword evidence="9 14" id="KW-0406">Ion transport</keyword>
<dbReference type="EMBL" id="JADCKB010000034">
    <property type="protein sequence ID" value="MBE5041083.1"/>
    <property type="molecule type" value="Genomic_DNA"/>
</dbReference>
<organism evidence="15 16">
    <name type="scientific">Ructibacterium gallinarum</name>
    <dbReference type="NCBI Taxonomy" id="2779355"/>
    <lineage>
        <taxon>Bacteria</taxon>
        <taxon>Bacillati</taxon>
        <taxon>Bacillota</taxon>
        <taxon>Clostridia</taxon>
        <taxon>Eubacteriales</taxon>
        <taxon>Oscillospiraceae</taxon>
        <taxon>Ructibacterium</taxon>
    </lineage>
</organism>
<feature type="transmembrane region" description="Helical" evidence="14">
    <location>
        <begin position="394"/>
        <end position="412"/>
    </location>
</feature>
<keyword evidence="6 14" id="KW-0769">Symport</keyword>
<proteinExistence type="inferred from homology"/>
<evidence type="ECO:0000313" key="16">
    <source>
        <dbReference type="Proteomes" id="UP000806542"/>
    </source>
</evidence>
<evidence type="ECO:0000256" key="10">
    <source>
        <dbReference type="ARBA" id="ARBA00023136"/>
    </source>
</evidence>
<dbReference type="PROSITE" id="PS00457">
    <property type="entry name" value="NA_SOLUT_SYMP_2"/>
    <property type="match status" value="1"/>
</dbReference>
<evidence type="ECO:0000256" key="11">
    <source>
        <dbReference type="ARBA" id="ARBA00023201"/>
    </source>
</evidence>
<dbReference type="InterPro" id="IPR011851">
    <property type="entry name" value="Na/Pro_symporter"/>
</dbReference>
<dbReference type="Proteomes" id="UP000806542">
    <property type="component" value="Unassembled WGS sequence"/>
</dbReference>
<evidence type="ECO:0000256" key="5">
    <source>
        <dbReference type="ARBA" id="ARBA00022692"/>
    </source>
</evidence>
<comment type="similarity">
    <text evidence="2 13">Belongs to the sodium:solute symporter (SSF) (TC 2.A.21) family.</text>
</comment>
<evidence type="ECO:0000256" key="2">
    <source>
        <dbReference type="ARBA" id="ARBA00006434"/>
    </source>
</evidence>
<dbReference type="AlphaFoldDB" id="A0A9D5RCK6"/>
<dbReference type="PROSITE" id="PS00456">
    <property type="entry name" value="NA_SOLUT_SYMP_1"/>
    <property type="match status" value="1"/>
</dbReference>
<feature type="transmembrane region" description="Helical" evidence="14">
    <location>
        <begin position="128"/>
        <end position="150"/>
    </location>
</feature>
<dbReference type="PROSITE" id="PS50283">
    <property type="entry name" value="NA_SOLUT_SYMP_3"/>
    <property type="match status" value="1"/>
</dbReference>
<feature type="transmembrane region" description="Helical" evidence="14">
    <location>
        <begin position="196"/>
        <end position="216"/>
    </location>
</feature>